<feature type="compositionally biased region" description="Basic and acidic residues" evidence="1">
    <location>
        <begin position="20"/>
        <end position="41"/>
    </location>
</feature>
<feature type="region of interest" description="Disordered" evidence="1">
    <location>
        <begin position="185"/>
        <end position="214"/>
    </location>
</feature>
<evidence type="ECO:0000313" key="3">
    <source>
        <dbReference type="Proteomes" id="UP001305779"/>
    </source>
</evidence>
<protein>
    <submittedName>
        <fullName evidence="2">Uncharacterized protein</fullName>
    </submittedName>
</protein>
<dbReference type="EMBL" id="JAXOVC010000011">
    <property type="protein sequence ID" value="KAK4495616.1"/>
    <property type="molecule type" value="Genomic_DNA"/>
</dbReference>
<dbReference type="Proteomes" id="UP001305779">
    <property type="component" value="Unassembled WGS sequence"/>
</dbReference>
<evidence type="ECO:0000313" key="2">
    <source>
        <dbReference type="EMBL" id="KAK4495616.1"/>
    </source>
</evidence>
<gene>
    <name evidence="2" type="ORF">PRZ48_012884</name>
</gene>
<feature type="compositionally biased region" description="Basic residues" evidence="1">
    <location>
        <begin position="192"/>
        <end position="201"/>
    </location>
</feature>
<sequence>MAKGALLEHAKHGSTYSTIMEDRREKEATQQRILQEQRQEEMAGQEAMDQHAEHEDQIEEEDDGDNDLSTPPESSSEVPPKIGTKRKSVPVEDEAPAAPKEMHASRDIRSRALRMAALATPDGSVTTQPGRMDVYEELATMNHLKFMLLNKRDYPSRFRGSKYVADLEDYISRLESLRDFSIAHAGPEPAKRARASSKSGKKKDSADDTPQAAAEDMTVDAVIRAAVPSFTFMMKIKTEDIRDINQAYAFVSQVKSRLMRDDQHYSNGGHYESSFLQSVEEYYELLTDLQIYHHKLDSESAYGERLMVTVKKNDAVAANYTSAPLVKVEEAFRKVSETKDLGRLQAIKDTVYDHVYEDGGVDRKLRADRDKVSASMPKREKLVLSRNIFALETTREVLIALSNTAGARKKEIEDAS</sequence>
<name>A0ABR0E2G7_ZASCE</name>
<feature type="compositionally biased region" description="Low complexity" evidence="1">
    <location>
        <begin position="69"/>
        <end position="80"/>
    </location>
</feature>
<accession>A0ABR0E2G7</accession>
<keyword evidence="3" id="KW-1185">Reference proteome</keyword>
<reference evidence="2 3" key="1">
    <citation type="journal article" date="2023" name="G3 (Bethesda)">
        <title>A chromosome-level genome assembly of Zasmidium syzygii isolated from banana leaves.</title>
        <authorList>
            <person name="van Westerhoven A.C."/>
            <person name="Mehrabi R."/>
            <person name="Talebi R."/>
            <person name="Steentjes M.B.F."/>
            <person name="Corcolon B."/>
            <person name="Chong P.A."/>
            <person name="Kema G.H.J."/>
            <person name="Seidl M.F."/>
        </authorList>
    </citation>
    <scope>NUCLEOTIDE SEQUENCE [LARGE SCALE GENOMIC DNA]</scope>
    <source>
        <strain evidence="2 3">P124</strain>
    </source>
</reference>
<evidence type="ECO:0000256" key="1">
    <source>
        <dbReference type="SAM" id="MobiDB-lite"/>
    </source>
</evidence>
<feature type="region of interest" description="Disordered" evidence="1">
    <location>
        <begin position="1"/>
        <end position="106"/>
    </location>
</feature>
<feature type="compositionally biased region" description="Basic and acidic residues" evidence="1">
    <location>
        <begin position="1"/>
        <end position="11"/>
    </location>
</feature>
<organism evidence="2 3">
    <name type="scientific">Zasmidium cellare</name>
    <name type="common">Wine cellar mold</name>
    <name type="synonym">Racodium cellare</name>
    <dbReference type="NCBI Taxonomy" id="395010"/>
    <lineage>
        <taxon>Eukaryota</taxon>
        <taxon>Fungi</taxon>
        <taxon>Dikarya</taxon>
        <taxon>Ascomycota</taxon>
        <taxon>Pezizomycotina</taxon>
        <taxon>Dothideomycetes</taxon>
        <taxon>Dothideomycetidae</taxon>
        <taxon>Mycosphaerellales</taxon>
        <taxon>Mycosphaerellaceae</taxon>
        <taxon>Zasmidium</taxon>
    </lineage>
</organism>
<comment type="caution">
    <text evidence="2">The sequence shown here is derived from an EMBL/GenBank/DDBJ whole genome shotgun (WGS) entry which is preliminary data.</text>
</comment>
<proteinExistence type="predicted"/>
<feature type="compositionally biased region" description="Acidic residues" evidence="1">
    <location>
        <begin position="56"/>
        <end position="66"/>
    </location>
</feature>